<keyword evidence="4" id="KW-1185">Reference proteome</keyword>
<name>A0ABX0ZMR9_9ACTN</name>
<organism evidence="3 4">
    <name type="scientific">Actinacidiphila epipremni</name>
    <dbReference type="NCBI Taxonomy" id="2053013"/>
    <lineage>
        <taxon>Bacteria</taxon>
        <taxon>Bacillati</taxon>
        <taxon>Actinomycetota</taxon>
        <taxon>Actinomycetes</taxon>
        <taxon>Kitasatosporales</taxon>
        <taxon>Streptomycetaceae</taxon>
        <taxon>Actinacidiphila</taxon>
    </lineage>
</organism>
<comment type="caution">
    <text evidence="3">The sequence shown here is derived from an EMBL/GenBank/DDBJ whole genome shotgun (WGS) entry which is preliminary data.</text>
</comment>
<accession>A0ABX0ZMR9</accession>
<feature type="compositionally biased region" description="Basic and acidic residues" evidence="1">
    <location>
        <begin position="52"/>
        <end position="62"/>
    </location>
</feature>
<feature type="chain" id="PRO_5045578708" evidence="2">
    <location>
        <begin position="34"/>
        <end position="71"/>
    </location>
</feature>
<feature type="region of interest" description="Disordered" evidence="1">
    <location>
        <begin position="33"/>
        <end position="71"/>
    </location>
</feature>
<gene>
    <name evidence="3" type="ORF">HCN08_05760</name>
</gene>
<keyword evidence="2" id="KW-0732">Signal</keyword>
<dbReference type="Proteomes" id="UP000734511">
    <property type="component" value="Unassembled WGS sequence"/>
</dbReference>
<evidence type="ECO:0000313" key="4">
    <source>
        <dbReference type="Proteomes" id="UP000734511"/>
    </source>
</evidence>
<proteinExistence type="predicted"/>
<dbReference type="RefSeq" id="WP_167981685.1">
    <property type="nucleotide sequence ID" value="NZ_JAATEJ010000003.1"/>
</dbReference>
<evidence type="ECO:0000313" key="3">
    <source>
        <dbReference type="EMBL" id="NJP42916.1"/>
    </source>
</evidence>
<sequence length="71" mass="7162">MASHQNAQETGNRLRLIAAASVVALALALPLAAATADQHDGGRHGQARHSASHQDDDGDRGARAPGAADGD</sequence>
<dbReference type="EMBL" id="JAATEJ010000003">
    <property type="protein sequence ID" value="NJP42916.1"/>
    <property type="molecule type" value="Genomic_DNA"/>
</dbReference>
<reference evidence="3 4" key="1">
    <citation type="submission" date="2020-03" db="EMBL/GenBank/DDBJ databases">
        <title>WGS of actinomycetes isolated from Thailand.</title>
        <authorList>
            <person name="Thawai C."/>
        </authorList>
    </citation>
    <scope>NUCLEOTIDE SEQUENCE [LARGE SCALE GENOMIC DNA]</scope>
    <source>
        <strain evidence="3 4">PRB2-1</strain>
    </source>
</reference>
<feature type="signal peptide" evidence="2">
    <location>
        <begin position="1"/>
        <end position="33"/>
    </location>
</feature>
<protein>
    <submittedName>
        <fullName evidence="3">Uncharacterized protein</fullName>
    </submittedName>
</protein>
<evidence type="ECO:0000256" key="2">
    <source>
        <dbReference type="SAM" id="SignalP"/>
    </source>
</evidence>
<evidence type="ECO:0000256" key="1">
    <source>
        <dbReference type="SAM" id="MobiDB-lite"/>
    </source>
</evidence>